<evidence type="ECO:0000313" key="3">
    <source>
        <dbReference type="Proteomes" id="UP000002028"/>
    </source>
</evidence>
<feature type="transmembrane region" description="Helical" evidence="1">
    <location>
        <begin position="175"/>
        <end position="195"/>
    </location>
</feature>
<evidence type="ECO:0000313" key="2">
    <source>
        <dbReference type="EMBL" id="ADB42562.1"/>
    </source>
</evidence>
<feature type="transmembrane region" description="Helical" evidence="1">
    <location>
        <begin position="467"/>
        <end position="485"/>
    </location>
</feature>
<keyword evidence="3" id="KW-1185">Reference proteome</keyword>
<feature type="transmembrane region" description="Helical" evidence="1">
    <location>
        <begin position="434"/>
        <end position="455"/>
    </location>
</feature>
<reference evidence="2 3" key="1">
    <citation type="journal article" date="2010" name="Stand. Genomic Sci.">
        <title>Complete genome sequence of Spirosoma linguale type strain (1).</title>
        <authorList>
            <person name="Lail K."/>
            <person name="Sikorski J."/>
            <person name="Saunders E."/>
            <person name="Lapidus A."/>
            <person name="Glavina Del Rio T."/>
            <person name="Copeland A."/>
            <person name="Tice H."/>
            <person name="Cheng J.-F."/>
            <person name="Lucas S."/>
            <person name="Nolan M."/>
            <person name="Bruce D."/>
            <person name="Goodwin L."/>
            <person name="Pitluck S."/>
            <person name="Ivanova N."/>
            <person name="Mavromatis K."/>
            <person name="Ovchinnikova G."/>
            <person name="Pati A."/>
            <person name="Chen A."/>
            <person name="Palaniappan K."/>
            <person name="Land M."/>
            <person name="Hauser L."/>
            <person name="Chang Y.-J."/>
            <person name="Jeffries C.D."/>
            <person name="Chain P."/>
            <person name="Brettin T."/>
            <person name="Detter J.C."/>
            <person name="Schuetze A."/>
            <person name="Rohde M."/>
            <person name="Tindall B.J."/>
            <person name="Goeker M."/>
            <person name="Bristow J."/>
            <person name="Eisen J.A."/>
            <person name="Markowitz V."/>
            <person name="Hugenholtz P."/>
            <person name="Kyrpides N.C."/>
            <person name="Klenk H.-P."/>
            <person name="Chen F."/>
        </authorList>
    </citation>
    <scope>NUCLEOTIDE SEQUENCE [LARGE SCALE GENOMIC DNA]</scope>
    <source>
        <strain evidence="3">ATCC 33905 / DSM 74 / LMG 10896 / Claus 1</strain>
    </source>
</reference>
<keyword evidence="1" id="KW-0812">Transmembrane</keyword>
<organism evidence="2 3">
    <name type="scientific">Spirosoma linguale (strain ATCC 33905 / DSM 74 / LMG 10896 / Claus 1)</name>
    <dbReference type="NCBI Taxonomy" id="504472"/>
    <lineage>
        <taxon>Bacteria</taxon>
        <taxon>Pseudomonadati</taxon>
        <taxon>Bacteroidota</taxon>
        <taxon>Cytophagia</taxon>
        <taxon>Cytophagales</taxon>
        <taxon>Cytophagaceae</taxon>
        <taxon>Spirosoma</taxon>
    </lineage>
</organism>
<protein>
    <submittedName>
        <fullName evidence="2">Uncharacterized protein</fullName>
    </submittedName>
</protein>
<accession>D2QUT0</accession>
<dbReference type="KEGG" id="sli:Slin_6605"/>
<dbReference type="eggNOG" id="ENOG5033QTI">
    <property type="taxonomic scope" value="Bacteria"/>
</dbReference>
<dbReference type="HOGENOM" id="CLU_391762_0_0_10"/>
<feature type="transmembrane region" description="Helical" evidence="1">
    <location>
        <begin position="306"/>
        <end position="330"/>
    </location>
</feature>
<dbReference type="STRING" id="504472.Slin_6605"/>
<dbReference type="EMBL" id="CP001769">
    <property type="protein sequence ID" value="ADB42562.1"/>
    <property type="molecule type" value="Genomic_DNA"/>
</dbReference>
<feature type="transmembrane region" description="Helical" evidence="1">
    <location>
        <begin position="98"/>
        <end position="123"/>
    </location>
</feature>
<evidence type="ECO:0000256" key="1">
    <source>
        <dbReference type="SAM" id="Phobius"/>
    </source>
</evidence>
<sequence length="704" mass="78741">MRLSTTQSPGWRFGAVLLTGLALSIGWGIRGNFGHEYGAAFAGCLAAIVVPLLSGRADWRQRVLYFAFFGAIGWGFGGSISYMQVIAYTQSGQTASQWFGYIGLFYIGFLWAALGGAGTALAAVAERERLIQLVKPVLFLFGGWLLQDLAEDPLVEWLQSGLPADHTWSRHKSPLYWLDADYLAALVALLAMALYDLIDRKEKNSLLLPLFAGLGALLGRLVQLMLQLAGLDRKLASLLTYPLGDPAYVNPETGALAFDSANFLNNWPQWFSDYPQHIGWIIGLLLGATAYFYWLGKFRHGASLIVYMAAGWLLFFLIVPVLGSVFFASYGGLRMTPPRSDDWAGITGAFIGMIRWMRRNQLLPVAVASLISGIIGGLGFSGIQWVKQLMMAPGNPRMLIGKGLSPESDAFKTITDNWSNWQQQNWHSFLEQSYGFVNGIAIVVALGFLATRIPMHTDSTEPTSRSGKWTLGVAIVFVWLAIPYVNLVKNVEDWSEQLNPDVWTQTVASPDGTSRTTAALWDAPYLGRLPGVDSLHMTPASWFTVTWLLVLFLFIGLIRRHNREPLSIVTTSWLGRGQLIFLVLLWMMVIGNFERALVDWHPQRLLTEWVITVNAILATWLVLTVPYERETVNIQPLPSFAPIYRQLWLRLALTVTISSVCFLLTNRLIYHYPAYEKPDKSMHFRFGPEADWRAKPNLKNAQHK</sequence>
<feature type="transmembrane region" description="Helical" evidence="1">
    <location>
        <begin position="365"/>
        <end position="386"/>
    </location>
</feature>
<feature type="transmembrane region" description="Helical" evidence="1">
    <location>
        <begin position="540"/>
        <end position="558"/>
    </location>
</feature>
<keyword evidence="1" id="KW-1133">Transmembrane helix</keyword>
<gene>
    <name evidence="2" type="ordered locus">Slin_6605</name>
</gene>
<dbReference type="RefSeq" id="WP_012931044.1">
    <property type="nucleotide sequence ID" value="NC_013730.1"/>
</dbReference>
<feature type="transmembrane region" description="Helical" evidence="1">
    <location>
        <begin position="609"/>
        <end position="627"/>
    </location>
</feature>
<feature type="transmembrane region" description="Helical" evidence="1">
    <location>
        <begin position="647"/>
        <end position="670"/>
    </location>
</feature>
<dbReference type="Proteomes" id="UP000002028">
    <property type="component" value="Chromosome"/>
</dbReference>
<dbReference type="AlphaFoldDB" id="D2QUT0"/>
<proteinExistence type="predicted"/>
<feature type="transmembrane region" description="Helical" evidence="1">
    <location>
        <begin position="65"/>
        <end position="86"/>
    </location>
</feature>
<feature type="transmembrane region" description="Helical" evidence="1">
    <location>
        <begin position="35"/>
        <end position="53"/>
    </location>
</feature>
<keyword evidence="1" id="KW-0472">Membrane</keyword>
<name>D2QUT0_SPILD</name>
<feature type="transmembrane region" description="Helical" evidence="1">
    <location>
        <begin position="207"/>
        <end position="229"/>
    </location>
</feature>
<feature type="transmembrane region" description="Helical" evidence="1">
    <location>
        <begin position="12"/>
        <end position="29"/>
    </location>
</feature>
<feature type="transmembrane region" description="Helical" evidence="1">
    <location>
        <begin position="579"/>
        <end position="597"/>
    </location>
</feature>
<feature type="transmembrane region" description="Helical" evidence="1">
    <location>
        <begin position="277"/>
        <end position="294"/>
    </location>
</feature>